<keyword evidence="7 10" id="KW-0067">ATP-binding</keyword>
<keyword evidence="6 10" id="KW-0547">Nucleotide-binding</keyword>
<dbReference type="PANTHER" id="PTHR11088:SF60">
    <property type="entry name" value="TRNA DIMETHYLALLYLTRANSFERASE"/>
    <property type="match status" value="1"/>
</dbReference>
<evidence type="ECO:0000313" key="15">
    <source>
        <dbReference type="Proteomes" id="UP000184148"/>
    </source>
</evidence>
<evidence type="ECO:0000256" key="4">
    <source>
        <dbReference type="ARBA" id="ARBA00022679"/>
    </source>
</evidence>
<dbReference type="GO" id="GO:0005524">
    <property type="term" value="F:ATP binding"/>
    <property type="evidence" value="ECO:0007669"/>
    <property type="project" value="UniProtKB-UniRule"/>
</dbReference>
<evidence type="ECO:0000256" key="6">
    <source>
        <dbReference type="ARBA" id="ARBA00022741"/>
    </source>
</evidence>
<sequence>MKDLRPLVVIVGPTASGKTDVAIELAKMVKGEVISADSMLVYRGMDIGTAKPTPAEMQGIPHHLIDIVDPDEEFSVAMFQTAAEKLIVEITDRGNLPLLVGGTGLYVRSVIDHYDFTPAPRDQKLRERLKQQAATLGNEEMHRRLAAVDPASAARLHPNDIRRVIRALEVYYQTGKPISEYQYTQTNTAPKYRLKMFGLTMDRQLLYRRIEQRVDLMLQRGLVEEVRQLMQRYDTWGTALQGLGYKEIIAYLKGECTLAEAVEILKRNTRRFAKRQLTWFRADKRIHWLNMQDYSDKNAVAREIAKQIAGELVSV</sequence>
<dbReference type="EMBL" id="FQUY01000001">
    <property type="protein sequence ID" value="SHE40468.1"/>
    <property type="molecule type" value="Genomic_DNA"/>
</dbReference>
<keyword evidence="4 10" id="KW-0808">Transferase</keyword>
<keyword evidence="8 10" id="KW-0460">Magnesium</keyword>
<evidence type="ECO:0000256" key="11">
    <source>
        <dbReference type="RuleBase" id="RU003783"/>
    </source>
</evidence>
<comment type="subunit">
    <text evidence="10">Monomer.</text>
</comment>
<dbReference type="AlphaFoldDB" id="A0A1M4T805"/>
<evidence type="ECO:0000256" key="2">
    <source>
        <dbReference type="ARBA" id="ARBA00003213"/>
    </source>
</evidence>
<comment type="caution">
    <text evidence="10">Lacks conserved residue(s) required for the propagation of feature annotation.</text>
</comment>
<dbReference type="GO" id="GO:0006400">
    <property type="term" value="P:tRNA modification"/>
    <property type="evidence" value="ECO:0007669"/>
    <property type="project" value="TreeGrafter"/>
</dbReference>
<feature type="site" description="Interaction with substrate tRNA" evidence="10">
    <location>
        <position position="126"/>
    </location>
</feature>
<accession>A0A1M4T805</accession>
<feature type="binding site" evidence="10">
    <location>
        <begin position="14"/>
        <end position="19"/>
    </location>
    <ligand>
        <name>substrate</name>
    </ligand>
</feature>
<dbReference type="EC" id="2.5.1.75" evidence="10"/>
<dbReference type="InterPro" id="IPR039657">
    <property type="entry name" value="Dimethylallyltransferase"/>
</dbReference>
<feature type="binding site" evidence="10">
    <location>
        <begin position="12"/>
        <end position="19"/>
    </location>
    <ligand>
        <name>ATP</name>
        <dbReference type="ChEBI" id="CHEBI:30616"/>
    </ligand>
</feature>
<dbReference type="RefSeq" id="WP_073234808.1">
    <property type="nucleotide sequence ID" value="NZ_FQUY01000001.1"/>
</dbReference>
<comment type="cofactor">
    <cofactor evidence="1 10">
        <name>Mg(2+)</name>
        <dbReference type="ChEBI" id="CHEBI:18420"/>
    </cofactor>
</comment>
<dbReference type="InterPro" id="IPR027417">
    <property type="entry name" value="P-loop_NTPase"/>
</dbReference>
<evidence type="ECO:0000256" key="12">
    <source>
        <dbReference type="RuleBase" id="RU003784"/>
    </source>
</evidence>
<comment type="similarity">
    <text evidence="3 10 13">Belongs to the IPP transferase family.</text>
</comment>
<dbReference type="Pfam" id="PF01715">
    <property type="entry name" value="IPPT"/>
    <property type="match status" value="1"/>
</dbReference>
<name>A0A1M4T805_9FIRM</name>
<reference evidence="15" key="1">
    <citation type="submission" date="2016-11" db="EMBL/GenBank/DDBJ databases">
        <authorList>
            <person name="Varghese N."/>
            <person name="Submissions S."/>
        </authorList>
    </citation>
    <scope>NUCLEOTIDE SEQUENCE [LARGE SCALE GENOMIC DNA]</scope>
    <source>
        <strain evidence="15">DSM 12395</strain>
    </source>
</reference>
<feature type="site" description="Interaction with substrate tRNA" evidence="10">
    <location>
        <position position="103"/>
    </location>
</feature>
<organism evidence="14 15">
    <name type="scientific">Desulforamulus putei DSM 12395</name>
    <dbReference type="NCBI Taxonomy" id="1121429"/>
    <lineage>
        <taxon>Bacteria</taxon>
        <taxon>Bacillati</taxon>
        <taxon>Bacillota</taxon>
        <taxon>Clostridia</taxon>
        <taxon>Eubacteriales</taxon>
        <taxon>Peptococcaceae</taxon>
        <taxon>Desulforamulus</taxon>
    </lineage>
</organism>
<dbReference type="NCBIfam" id="TIGR00174">
    <property type="entry name" value="miaA"/>
    <property type="match status" value="1"/>
</dbReference>
<dbReference type="PANTHER" id="PTHR11088">
    <property type="entry name" value="TRNA DIMETHYLALLYLTRANSFERASE"/>
    <property type="match status" value="1"/>
</dbReference>
<evidence type="ECO:0000256" key="9">
    <source>
        <dbReference type="ARBA" id="ARBA00049563"/>
    </source>
</evidence>
<evidence type="ECO:0000256" key="5">
    <source>
        <dbReference type="ARBA" id="ARBA00022694"/>
    </source>
</evidence>
<feature type="region of interest" description="Interaction with substrate tRNA" evidence="10">
    <location>
        <begin position="37"/>
        <end position="40"/>
    </location>
</feature>
<keyword evidence="15" id="KW-1185">Reference proteome</keyword>
<evidence type="ECO:0000256" key="7">
    <source>
        <dbReference type="ARBA" id="ARBA00022840"/>
    </source>
</evidence>
<dbReference type="Gene3D" id="1.10.20.140">
    <property type="match status" value="1"/>
</dbReference>
<comment type="catalytic activity">
    <reaction evidence="9 10 11">
        <text>adenosine(37) in tRNA + dimethylallyl diphosphate = N(6)-dimethylallyladenosine(37) in tRNA + diphosphate</text>
        <dbReference type="Rhea" id="RHEA:26482"/>
        <dbReference type="Rhea" id="RHEA-COMP:10162"/>
        <dbReference type="Rhea" id="RHEA-COMP:10375"/>
        <dbReference type="ChEBI" id="CHEBI:33019"/>
        <dbReference type="ChEBI" id="CHEBI:57623"/>
        <dbReference type="ChEBI" id="CHEBI:74411"/>
        <dbReference type="ChEBI" id="CHEBI:74415"/>
        <dbReference type="EC" id="2.5.1.75"/>
    </reaction>
</comment>
<dbReference type="InterPro" id="IPR018022">
    <property type="entry name" value="IPT"/>
</dbReference>
<evidence type="ECO:0000256" key="13">
    <source>
        <dbReference type="RuleBase" id="RU003785"/>
    </source>
</evidence>
<dbReference type="HAMAP" id="MF_00185">
    <property type="entry name" value="IPP_trans"/>
    <property type="match status" value="1"/>
</dbReference>
<evidence type="ECO:0000313" key="14">
    <source>
        <dbReference type="EMBL" id="SHE40468.1"/>
    </source>
</evidence>
<comment type="function">
    <text evidence="2 10 12">Catalyzes the transfer of a dimethylallyl group onto the adenine at position 37 in tRNAs that read codons beginning with uridine, leading to the formation of N6-(dimethylallyl)adenosine (i(6)A).</text>
</comment>
<dbReference type="FunFam" id="1.10.20.140:FF:000001">
    <property type="entry name" value="tRNA dimethylallyltransferase"/>
    <property type="match status" value="1"/>
</dbReference>
<proteinExistence type="inferred from homology"/>
<dbReference type="Gene3D" id="3.40.50.300">
    <property type="entry name" value="P-loop containing nucleotide triphosphate hydrolases"/>
    <property type="match status" value="1"/>
</dbReference>
<dbReference type="SUPFAM" id="SSF52540">
    <property type="entry name" value="P-loop containing nucleoside triphosphate hydrolases"/>
    <property type="match status" value="2"/>
</dbReference>
<dbReference type="STRING" id="1121429.SAMN02745133_00380"/>
<dbReference type="GO" id="GO:0052381">
    <property type="term" value="F:tRNA dimethylallyltransferase activity"/>
    <property type="evidence" value="ECO:0007669"/>
    <property type="project" value="UniProtKB-UniRule"/>
</dbReference>
<evidence type="ECO:0000256" key="8">
    <source>
        <dbReference type="ARBA" id="ARBA00022842"/>
    </source>
</evidence>
<keyword evidence="5 10" id="KW-0819">tRNA processing</keyword>
<protein>
    <recommendedName>
        <fullName evidence="10">tRNA dimethylallyltransferase</fullName>
        <ecNumber evidence="10">2.5.1.75</ecNumber>
    </recommendedName>
    <alternativeName>
        <fullName evidence="10">Dimethylallyl diphosphate:tRNA dimethylallyltransferase</fullName>
        <shortName evidence="10">DMAPP:tRNA dimethylallyltransferase</shortName>
        <shortName evidence="10">DMATase</shortName>
    </alternativeName>
    <alternativeName>
        <fullName evidence="10">Isopentenyl-diphosphate:tRNA isopentenyltransferase</fullName>
        <shortName evidence="10">IPP transferase</shortName>
        <shortName evidence="10">IPPT</shortName>
        <shortName evidence="10">IPTase</shortName>
    </alternativeName>
</protein>
<evidence type="ECO:0000256" key="10">
    <source>
        <dbReference type="HAMAP-Rule" id="MF_00185"/>
    </source>
</evidence>
<gene>
    <name evidence="10" type="primary">miaA</name>
    <name evidence="14" type="ORF">SAMN02745133_00380</name>
</gene>
<evidence type="ECO:0000256" key="1">
    <source>
        <dbReference type="ARBA" id="ARBA00001946"/>
    </source>
</evidence>
<evidence type="ECO:0000256" key="3">
    <source>
        <dbReference type="ARBA" id="ARBA00005842"/>
    </source>
</evidence>
<dbReference type="OrthoDB" id="9776390at2"/>
<dbReference type="Proteomes" id="UP000184148">
    <property type="component" value="Unassembled WGS sequence"/>
</dbReference>